<proteinExistence type="predicted"/>
<evidence type="ECO:0000313" key="3">
    <source>
        <dbReference type="Proteomes" id="UP000078561"/>
    </source>
</evidence>
<dbReference type="PANTHER" id="PTHR43162:SF1">
    <property type="entry name" value="PRESTALK A DIFFERENTIATION PROTEIN A"/>
    <property type="match status" value="1"/>
</dbReference>
<dbReference type="EMBL" id="LT554417">
    <property type="protein sequence ID" value="SAM04986.1"/>
    <property type="molecule type" value="Genomic_DNA"/>
</dbReference>
<feature type="domain" description="NmrA-like" evidence="1">
    <location>
        <begin position="10"/>
        <end position="285"/>
    </location>
</feature>
<dbReference type="PANTHER" id="PTHR43162">
    <property type="match status" value="1"/>
</dbReference>
<keyword evidence="3" id="KW-1185">Reference proteome</keyword>
<dbReference type="InterPro" id="IPR051604">
    <property type="entry name" value="Ergot_Alk_Oxidoreductase"/>
</dbReference>
<dbReference type="STRING" id="4829.A0A163JVC4"/>
<sequence length="299" mass="32797">MSSTTTSTQQERIFVLGGTGTVGQIVTRSLLSKKVPVTLYVRSPAKAAALFSSDPNLNIVQGGDYTDLALLSSALPGHTRLFLLVTDLAHLPLYKENIAKQAYAAGIKQIVDLSCSFFNAAWRENYISYQHELAERAILSIPNRGYAVSLRPTYFMSNMIVHYRPGHDSFSDFLAPDSPRSWVSPNDIADVAVAILTDPDMEKHADGAYELTSDVATPARLMEILSHASGRPIAYKQITSLERYNALKDNIPWPFQGIFALATQVETNAKVTTGISILLGREPESLEAYFAANKQGLIE</sequence>
<dbReference type="InterPro" id="IPR036291">
    <property type="entry name" value="NAD(P)-bd_dom_sf"/>
</dbReference>
<evidence type="ECO:0000313" key="2">
    <source>
        <dbReference type="EMBL" id="SAM04986.1"/>
    </source>
</evidence>
<dbReference type="InterPro" id="IPR008030">
    <property type="entry name" value="NmrA-like"/>
</dbReference>
<gene>
    <name evidence="2" type="primary">ABSGL_10852.1 scaffold 12033</name>
</gene>
<evidence type="ECO:0000259" key="1">
    <source>
        <dbReference type="Pfam" id="PF05368"/>
    </source>
</evidence>
<dbReference type="AlphaFoldDB" id="A0A163JVC4"/>
<dbReference type="SUPFAM" id="SSF51735">
    <property type="entry name" value="NAD(P)-binding Rossmann-fold domains"/>
    <property type="match status" value="1"/>
</dbReference>
<organism evidence="2">
    <name type="scientific">Absidia glauca</name>
    <name type="common">Pin mould</name>
    <dbReference type="NCBI Taxonomy" id="4829"/>
    <lineage>
        <taxon>Eukaryota</taxon>
        <taxon>Fungi</taxon>
        <taxon>Fungi incertae sedis</taxon>
        <taxon>Mucoromycota</taxon>
        <taxon>Mucoromycotina</taxon>
        <taxon>Mucoromycetes</taxon>
        <taxon>Mucorales</taxon>
        <taxon>Cunninghamellaceae</taxon>
        <taxon>Absidia</taxon>
    </lineage>
</organism>
<reference evidence="2" key="1">
    <citation type="submission" date="2016-04" db="EMBL/GenBank/DDBJ databases">
        <authorList>
            <person name="Evans L.H."/>
            <person name="Alamgir A."/>
            <person name="Owens N."/>
            <person name="Weber N.D."/>
            <person name="Virtaneva K."/>
            <person name="Barbian K."/>
            <person name="Babar A."/>
            <person name="Rosenke K."/>
        </authorList>
    </citation>
    <scope>NUCLEOTIDE SEQUENCE [LARGE SCALE GENOMIC DNA]</scope>
    <source>
        <strain evidence="2">CBS 101.48</strain>
    </source>
</reference>
<accession>A0A163JVC4</accession>
<dbReference type="Gene3D" id="3.40.50.720">
    <property type="entry name" value="NAD(P)-binding Rossmann-like Domain"/>
    <property type="match status" value="1"/>
</dbReference>
<protein>
    <recommendedName>
        <fullName evidence="1">NmrA-like domain-containing protein</fullName>
    </recommendedName>
</protein>
<dbReference type="OMA" id="AFAWAEP"/>
<dbReference type="InParanoid" id="A0A163JVC4"/>
<dbReference type="OrthoDB" id="10254221at2759"/>
<name>A0A163JVC4_ABSGL</name>
<dbReference type="Proteomes" id="UP000078561">
    <property type="component" value="Unassembled WGS sequence"/>
</dbReference>
<dbReference type="Pfam" id="PF05368">
    <property type="entry name" value="NmrA"/>
    <property type="match status" value="1"/>
</dbReference>
<dbReference type="Gene3D" id="3.90.25.10">
    <property type="entry name" value="UDP-galactose 4-epimerase, domain 1"/>
    <property type="match status" value="1"/>
</dbReference>